<evidence type="ECO:0000313" key="1">
    <source>
        <dbReference type="EMBL" id="OOM13913.1"/>
    </source>
</evidence>
<proteinExistence type="predicted"/>
<dbReference type="GeneID" id="55477045"/>
<dbReference type="Proteomes" id="UP000191154">
    <property type="component" value="Unassembled WGS sequence"/>
</dbReference>
<name>A0A1S8NC14_CLOSA</name>
<reference evidence="1 2" key="1">
    <citation type="submission" date="2016-05" db="EMBL/GenBank/DDBJ databases">
        <title>Microbial solvent formation.</title>
        <authorList>
            <person name="Poehlein A."/>
            <person name="Montoya Solano J.D."/>
            <person name="Flitsch S."/>
            <person name="Krabben P."/>
            <person name="Duerre P."/>
            <person name="Daniel R."/>
        </authorList>
    </citation>
    <scope>NUCLEOTIDE SEQUENCE [LARGE SCALE GENOMIC DNA]</scope>
    <source>
        <strain evidence="1 2">L1-8</strain>
    </source>
</reference>
<dbReference type="RefSeq" id="WP_022745053.1">
    <property type="nucleotide sequence ID" value="NZ_CP016086.1"/>
</dbReference>
<gene>
    <name evidence="1" type="ORF">CLOSAC_19990</name>
</gene>
<comment type="caution">
    <text evidence="1">The sequence shown here is derived from an EMBL/GenBank/DDBJ whole genome shotgun (WGS) entry which is preliminary data.</text>
</comment>
<protein>
    <submittedName>
        <fullName evidence="1">Uncharacterized protein</fullName>
    </submittedName>
</protein>
<sequence>MGNLIKINMYSEIKKGKKKNLKLENIEKVISAYNIWLEKTNREDRIENYEKFLRAQ</sequence>
<dbReference type="EMBL" id="LZYZ01000003">
    <property type="protein sequence ID" value="OOM13913.1"/>
    <property type="molecule type" value="Genomic_DNA"/>
</dbReference>
<accession>A0A1S8NC14</accession>
<evidence type="ECO:0000313" key="2">
    <source>
        <dbReference type="Proteomes" id="UP000191154"/>
    </source>
</evidence>
<dbReference type="AlphaFoldDB" id="A0A1S8NC14"/>
<organism evidence="1 2">
    <name type="scientific">Clostridium saccharobutylicum</name>
    <dbReference type="NCBI Taxonomy" id="169679"/>
    <lineage>
        <taxon>Bacteria</taxon>
        <taxon>Bacillati</taxon>
        <taxon>Bacillota</taxon>
        <taxon>Clostridia</taxon>
        <taxon>Eubacteriales</taxon>
        <taxon>Clostridiaceae</taxon>
        <taxon>Clostridium</taxon>
    </lineage>
</organism>